<evidence type="ECO:0000259" key="2">
    <source>
        <dbReference type="Pfam" id="PF02563"/>
    </source>
</evidence>
<dbReference type="EMBL" id="FMWG01000013">
    <property type="protein sequence ID" value="SCZ72025.1"/>
    <property type="molecule type" value="Genomic_DNA"/>
</dbReference>
<dbReference type="GO" id="GO:0015159">
    <property type="term" value="F:polysaccharide transmembrane transporter activity"/>
    <property type="evidence" value="ECO:0007669"/>
    <property type="project" value="InterPro"/>
</dbReference>
<keyword evidence="1" id="KW-0732">Signal</keyword>
<accession>A0A1G5RD88</accession>
<evidence type="ECO:0000313" key="4">
    <source>
        <dbReference type="Proteomes" id="UP000198767"/>
    </source>
</evidence>
<dbReference type="AlphaFoldDB" id="A0A1G5RD88"/>
<dbReference type="Gene3D" id="3.10.560.10">
    <property type="entry name" value="Outer membrane lipoprotein wza domain like"/>
    <property type="match status" value="2"/>
</dbReference>
<dbReference type="PANTHER" id="PTHR33619">
    <property type="entry name" value="POLYSACCHARIDE EXPORT PROTEIN GFCE-RELATED"/>
    <property type="match status" value="1"/>
</dbReference>
<dbReference type="InterPro" id="IPR049712">
    <property type="entry name" value="Poly_export"/>
</dbReference>
<evidence type="ECO:0000313" key="3">
    <source>
        <dbReference type="EMBL" id="SCZ72025.1"/>
    </source>
</evidence>
<dbReference type="OrthoDB" id="7198507at2"/>
<sequence length="373" mass="40259">MLRLLSAAVLTGVILLPAACSRLPGGAPASREILREASDVEADFELYPVTRTFLPEVAKWPDTGPQERLSWIAHSQGPKSQYIQPGDLINLQVWDSSENSLLTAPEQKVAQLQDIKVSSDGTIFMPYVGKVSVRGLTPDLAREKLQQALEEIVPSAQLQLSMVEGRNNSVDLVSGVENPGTYPIPDQNYTVMGLISAGGGIGLTLDNPQIRLVRSGKIFGTSVENLLNDPGLDTRLRGGDRVFVEEDERYFLSFGATGTEAQHIFTKEQMSAMDAISVAGGLSDRQADPKGILILREYPLSALTKGTHGPDKERVVFSLDLTSADGLFSARKFEIQSEDLVIATEAPINDVLTVSSVFGNFVGVFNTASNIGN</sequence>
<dbReference type="Pfam" id="PF02563">
    <property type="entry name" value="Poly_export"/>
    <property type="match status" value="1"/>
</dbReference>
<dbReference type="InterPro" id="IPR003715">
    <property type="entry name" value="Poly_export_N"/>
</dbReference>
<reference evidence="3 4" key="1">
    <citation type="submission" date="2016-10" db="EMBL/GenBank/DDBJ databases">
        <authorList>
            <person name="de Groot N.N."/>
        </authorList>
    </citation>
    <scope>NUCLEOTIDE SEQUENCE [LARGE SCALE GENOMIC DNA]</scope>
    <source>
        <strain evidence="3 4">U95</strain>
    </source>
</reference>
<dbReference type="RefSeq" id="WP_090220854.1">
    <property type="nucleotide sequence ID" value="NZ_FMWG01000013.1"/>
</dbReference>
<keyword evidence="4" id="KW-1185">Reference proteome</keyword>
<organism evidence="3 4">
    <name type="scientific">Epibacterium ulvae</name>
    <dbReference type="NCBI Taxonomy" id="1156985"/>
    <lineage>
        <taxon>Bacteria</taxon>
        <taxon>Pseudomonadati</taxon>
        <taxon>Pseudomonadota</taxon>
        <taxon>Alphaproteobacteria</taxon>
        <taxon>Rhodobacterales</taxon>
        <taxon>Roseobacteraceae</taxon>
        <taxon>Epibacterium</taxon>
    </lineage>
</organism>
<dbReference type="Proteomes" id="UP000198767">
    <property type="component" value="Unassembled WGS sequence"/>
</dbReference>
<dbReference type="Gene3D" id="3.30.1950.10">
    <property type="entry name" value="wza like domain"/>
    <property type="match status" value="1"/>
</dbReference>
<evidence type="ECO:0000256" key="1">
    <source>
        <dbReference type="ARBA" id="ARBA00022729"/>
    </source>
</evidence>
<gene>
    <name evidence="3" type="ORF">SAMN04488118_11378</name>
</gene>
<dbReference type="STRING" id="1156985.SAMN04488118_11378"/>
<feature type="domain" description="Polysaccharide export protein N-terminal" evidence="2">
    <location>
        <begin position="80"/>
        <end position="161"/>
    </location>
</feature>
<proteinExistence type="predicted"/>
<protein>
    <submittedName>
        <fullName evidence="3">Polysaccharide export outer membrane protein</fullName>
    </submittedName>
</protein>
<name>A0A1G5RD88_9RHOB</name>
<dbReference type="PANTHER" id="PTHR33619:SF3">
    <property type="entry name" value="POLYSACCHARIDE EXPORT PROTEIN GFCE-RELATED"/>
    <property type="match status" value="1"/>
</dbReference>